<evidence type="ECO:0000313" key="1">
    <source>
        <dbReference type="EMBL" id="GJT88424.1"/>
    </source>
</evidence>
<sequence length="376" mass="41790">MGTCSRRVSFGLQDFKRGYRRFRREFFLAGNTHLKKFDLGKIWIPEVVELSGCSSYAPEIRKEQHNIDGDLLKEYTDQKHQTANGRDNGCGKLNMQAKQKDVEEAQQKSFVRMKQQYKETKGDKRDLMGRRDFYRAVPTSASLGETGKSSFDNTTASPLSYANSRRHCSLPPVQTAAPYLLCRLLLLTSCADCCSLPPVQTAAPYLLCRHYFLVIASRPEVTFIIPAIPVFGDSPGGESRSEGLGDSSRGRSQSEVVGSYNEGALIICRGSILIVCCRGGLIVYRRGVLVVCRGGILIVCRGGVLRSWGGSVLISTFDDSELEALVASYDIPLVLRPRLPDPNFRMINLTVEDTTIGIYQRILTHRVLGLFFPPSS</sequence>
<dbReference type="EMBL" id="BQNB010019730">
    <property type="protein sequence ID" value="GJT88424.1"/>
    <property type="molecule type" value="Genomic_DNA"/>
</dbReference>
<accession>A0ABQ5HLX4</accession>
<name>A0ABQ5HLX4_9ASTR</name>
<proteinExistence type="predicted"/>
<protein>
    <submittedName>
        <fullName evidence="1">Uncharacterized protein</fullName>
    </submittedName>
</protein>
<reference evidence="1" key="1">
    <citation type="journal article" date="2022" name="Int. J. Mol. Sci.">
        <title>Draft Genome of Tanacetum Coccineum: Genomic Comparison of Closely Related Tanacetum-Family Plants.</title>
        <authorList>
            <person name="Yamashiro T."/>
            <person name="Shiraishi A."/>
            <person name="Nakayama K."/>
            <person name="Satake H."/>
        </authorList>
    </citation>
    <scope>NUCLEOTIDE SEQUENCE</scope>
</reference>
<dbReference type="Proteomes" id="UP001151760">
    <property type="component" value="Unassembled WGS sequence"/>
</dbReference>
<keyword evidence="2" id="KW-1185">Reference proteome</keyword>
<comment type="caution">
    <text evidence="1">The sequence shown here is derived from an EMBL/GenBank/DDBJ whole genome shotgun (WGS) entry which is preliminary data.</text>
</comment>
<organism evidence="1 2">
    <name type="scientific">Tanacetum coccineum</name>
    <dbReference type="NCBI Taxonomy" id="301880"/>
    <lineage>
        <taxon>Eukaryota</taxon>
        <taxon>Viridiplantae</taxon>
        <taxon>Streptophyta</taxon>
        <taxon>Embryophyta</taxon>
        <taxon>Tracheophyta</taxon>
        <taxon>Spermatophyta</taxon>
        <taxon>Magnoliopsida</taxon>
        <taxon>eudicotyledons</taxon>
        <taxon>Gunneridae</taxon>
        <taxon>Pentapetalae</taxon>
        <taxon>asterids</taxon>
        <taxon>campanulids</taxon>
        <taxon>Asterales</taxon>
        <taxon>Asteraceae</taxon>
        <taxon>Asteroideae</taxon>
        <taxon>Anthemideae</taxon>
        <taxon>Anthemidinae</taxon>
        <taxon>Tanacetum</taxon>
    </lineage>
</organism>
<reference evidence="1" key="2">
    <citation type="submission" date="2022-01" db="EMBL/GenBank/DDBJ databases">
        <authorList>
            <person name="Yamashiro T."/>
            <person name="Shiraishi A."/>
            <person name="Satake H."/>
            <person name="Nakayama K."/>
        </authorList>
    </citation>
    <scope>NUCLEOTIDE SEQUENCE</scope>
</reference>
<gene>
    <name evidence="1" type="ORF">Tco_1070141</name>
</gene>
<evidence type="ECO:0000313" key="2">
    <source>
        <dbReference type="Proteomes" id="UP001151760"/>
    </source>
</evidence>